<evidence type="ECO:0000256" key="8">
    <source>
        <dbReference type="ARBA" id="ARBA00023136"/>
    </source>
</evidence>
<evidence type="ECO:0000256" key="9">
    <source>
        <dbReference type="ARBA" id="ARBA00023180"/>
    </source>
</evidence>
<gene>
    <name evidence="11" type="primary">LOC100368523</name>
</gene>
<evidence type="ECO:0000256" key="5">
    <source>
        <dbReference type="ARBA" id="ARBA00022968"/>
    </source>
</evidence>
<evidence type="ECO:0000256" key="3">
    <source>
        <dbReference type="ARBA" id="ARBA00022679"/>
    </source>
</evidence>
<dbReference type="Gene3D" id="3.40.50.300">
    <property type="entry name" value="P-loop containing nucleotide triphosphate hydrolases"/>
    <property type="match status" value="1"/>
</dbReference>
<name>A0ABM0M908_SACKO</name>
<evidence type="ECO:0000256" key="2">
    <source>
        <dbReference type="ARBA" id="ARBA00008124"/>
    </source>
</evidence>
<evidence type="ECO:0000256" key="1">
    <source>
        <dbReference type="ARBA" id="ARBA00004323"/>
    </source>
</evidence>
<dbReference type="InterPro" id="IPR027417">
    <property type="entry name" value="P-loop_NTPase"/>
</dbReference>
<accession>A0ABM0M908</accession>
<evidence type="ECO:0000256" key="6">
    <source>
        <dbReference type="ARBA" id="ARBA00022989"/>
    </source>
</evidence>
<dbReference type="PANTHER" id="PTHR14647">
    <property type="entry name" value="GALACTOSE-3-O-SULFOTRANSFERASE"/>
    <property type="match status" value="1"/>
</dbReference>
<keyword evidence="10" id="KW-1185">Reference proteome</keyword>
<comment type="subcellular location">
    <subcellularLocation>
        <location evidence="1">Golgi apparatus membrane</location>
        <topology evidence="1">Single-pass type II membrane protein</topology>
    </subcellularLocation>
</comment>
<evidence type="ECO:0000256" key="7">
    <source>
        <dbReference type="ARBA" id="ARBA00023034"/>
    </source>
</evidence>
<keyword evidence="3" id="KW-0808">Transferase</keyword>
<dbReference type="PANTHER" id="PTHR14647:SF87">
    <property type="entry name" value="PUTATIVE-RELATED"/>
    <property type="match status" value="1"/>
</dbReference>
<keyword evidence="6" id="KW-1133">Transmembrane helix</keyword>
<sequence length="415" mass="48858">MYRKLHYNRLVNYVLLILAFYACYLIRTQLRLAGVTPWTASENTKQTKPRDASIVQAIEKLVIESKDVCLEHVDVVPMCEPVRKVVFTKTHKTGSTTLASIIERYGYTRNLSFVVPPDRKNGPHILSMNHLFHRNMAKKSAPPLNGGEYYDMLTNHVRYNRPEMDAVLPNATHITIIRHPAKHFESSFSYFLWGRDVKKEHGDVNVGDQIATFMETPEKYIKNKIYFWWQAHNGQLFDLGLSTDDTDNHTTVSKKIQALEKEMEFILIADHFDESLLILKKKFCWTMDDILYIPNGVRSKQFRREMSEETRARILDWNDSDLKLFEYFNKTLWQNIAEYGPCFERDLQYFREKRQKVMDECIGPSQVVKKDPRETRYVLKENASELCLNMWRGDVTFTKFIRNKQLSRIVHPLNN</sequence>
<reference evidence="11" key="1">
    <citation type="submission" date="2025-08" db="UniProtKB">
        <authorList>
            <consortium name="RefSeq"/>
        </authorList>
    </citation>
    <scope>IDENTIFICATION</scope>
    <source>
        <tissue evidence="11">Testes</tissue>
    </source>
</reference>
<dbReference type="Proteomes" id="UP000694865">
    <property type="component" value="Unplaced"/>
</dbReference>
<dbReference type="PROSITE" id="PS51257">
    <property type="entry name" value="PROKAR_LIPOPROTEIN"/>
    <property type="match status" value="1"/>
</dbReference>
<dbReference type="Pfam" id="PF06990">
    <property type="entry name" value="Gal-3-0_sulfotr"/>
    <property type="match status" value="1"/>
</dbReference>
<evidence type="ECO:0000313" key="10">
    <source>
        <dbReference type="Proteomes" id="UP000694865"/>
    </source>
</evidence>
<keyword evidence="7" id="KW-0333">Golgi apparatus</keyword>
<dbReference type="InterPro" id="IPR009729">
    <property type="entry name" value="Gal-3-0_sulfotransfrase"/>
</dbReference>
<organism evidence="10 11">
    <name type="scientific">Saccoglossus kowalevskii</name>
    <name type="common">Acorn worm</name>
    <dbReference type="NCBI Taxonomy" id="10224"/>
    <lineage>
        <taxon>Eukaryota</taxon>
        <taxon>Metazoa</taxon>
        <taxon>Hemichordata</taxon>
        <taxon>Enteropneusta</taxon>
        <taxon>Harrimaniidae</taxon>
        <taxon>Saccoglossus</taxon>
    </lineage>
</organism>
<protein>
    <submittedName>
        <fullName evidence="11">Galactosylceramide sulfotransferase-like</fullName>
    </submittedName>
</protein>
<keyword evidence="4" id="KW-0812">Transmembrane</keyword>
<dbReference type="RefSeq" id="XP_006816499.1">
    <property type="nucleotide sequence ID" value="XM_006816436.1"/>
</dbReference>
<keyword evidence="8" id="KW-0472">Membrane</keyword>
<dbReference type="GeneID" id="100368523"/>
<proteinExistence type="inferred from homology"/>
<evidence type="ECO:0000313" key="11">
    <source>
        <dbReference type="RefSeq" id="XP_006816499.1"/>
    </source>
</evidence>
<keyword evidence="5" id="KW-0735">Signal-anchor</keyword>
<keyword evidence="9" id="KW-0325">Glycoprotein</keyword>
<dbReference type="SUPFAM" id="SSF52540">
    <property type="entry name" value="P-loop containing nucleoside triphosphate hydrolases"/>
    <property type="match status" value="1"/>
</dbReference>
<evidence type="ECO:0000256" key="4">
    <source>
        <dbReference type="ARBA" id="ARBA00022692"/>
    </source>
</evidence>
<comment type="similarity">
    <text evidence="2">Belongs to the galactose-3-O-sulfotransferase family.</text>
</comment>